<proteinExistence type="predicted"/>
<gene>
    <name evidence="3" type="ORF">A4X03_0g9199</name>
    <name evidence="2" type="ORF">JKIAZH3_G1516</name>
</gene>
<evidence type="ECO:0000313" key="5">
    <source>
        <dbReference type="Proteomes" id="UP000836402"/>
    </source>
</evidence>
<feature type="region of interest" description="Disordered" evidence="1">
    <location>
        <begin position="86"/>
        <end position="110"/>
    </location>
</feature>
<name>A0A177U5E2_9BASI</name>
<comment type="caution">
    <text evidence="3">The sequence shown here is derived from an EMBL/GenBank/DDBJ whole genome shotgun (WGS) entry which is preliminary data.</text>
</comment>
<reference evidence="2" key="3">
    <citation type="submission" date="2020-10" db="EMBL/GenBank/DDBJ databases">
        <authorList>
            <person name="Sedaghatjoo S."/>
        </authorList>
    </citation>
    <scope>NUCLEOTIDE SEQUENCE</scope>
    <source>
        <strain evidence="2">AZH3</strain>
    </source>
</reference>
<keyword evidence="5" id="KW-1185">Reference proteome</keyword>
<dbReference type="Proteomes" id="UP000077671">
    <property type="component" value="Unassembled WGS sequence"/>
</dbReference>
<organism evidence="3 4">
    <name type="scientific">Tilletia caries</name>
    <name type="common">wheat bunt fungus</name>
    <dbReference type="NCBI Taxonomy" id="13290"/>
    <lineage>
        <taxon>Eukaryota</taxon>
        <taxon>Fungi</taxon>
        <taxon>Dikarya</taxon>
        <taxon>Basidiomycota</taxon>
        <taxon>Ustilaginomycotina</taxon>
        <taxon>Exobasidiomycetes</taxon>
        <taxon>Tilletiales</taxon>
        <taxon>Tilletiaceae</taxon>
        <taxon>Tilletia</taxon>
    </lineage>
</organism>
<protein>
    <recommendedName>
        <fullName evidence="6">Retrotransposon gag domain-containing protein</fullName>
    </recommendedName>
</protein>
<feature type="compositionally biased region" description="Polar residues" evidence="1">
    <location>
        <begin position="424"/>
        <end position="436"/>
    </location>
</feature>
<feature type="compositionally biased region" description="Polar residues" evidence="1">
    <location>
        <begin position="86"/>
        <end position="108"/>
    </location>
</feature>
<feature type="region of interest" description="Disordered" evidence="1">
    <location>
        <begin position="352"/>
        <end position="372"/>
    </location>
</feature>
<dbReference type="EMBL" id="LWDD02003424">
    <property type="protein sequence ID" value="KAE8237188.1"/>
    <property type="molecule type" value="Genomic_DNA"/>
</dbReference>
<feature type="compositionally biased region" description="Polar residues" evidence="1">
    <location>
        <begin position="1"/>
        <end position="16"/>
    </location>
</feature>
<evidence type="ECO:0000313" key="2">
    <source>
        <dbReference type="EMBL" id="CAD6934458.1"/>
    </source>
</evidence>
<evidence type="ECO:0000313" key="3">
    <source>
        <dbReference type="EMBL" id="KAE8237188.1"/>
    </source>
</evidence>
<feature type="region of interest" description="Disordered" evidence="1">
    <location>
        <begin position="405"/>
        <end position="436"/>
    </location>
</feature>
<feature type="region of interest" description="Disordered" evidence="1">
    <location>
        <begin position="1"/>
        <end position="20"/>
    </location>
</feature>
<dbReference type="EMBL" id="CAJHJG010003686">
    <property type="protein sequence ID" value="CAD6934458.1"/>
    <property type="molecule type" value="Genomic_DNA"/>
</dbReference>
<evidence type="ECO:0008006" key="6">
    <source>
        <dbReference type="Google" id="ProtNLM"/>
    </source>
</evidence>
<sequence length="436" mass="48140">MSNTPSGSVLRNTRTGGPTIEEFRALESASATLSDRVDALGSQQRAEVGDLRDRIQAVATAQEDRFGRLESRLEAFLDSIKAKQEPASSSAASTDLPNPATSPSSGSGVSAKVYTVKTEDTGTFDGTPENLELFLALVQAIQFAETDAGWDRAVLRAITLALRGRAAIWHSTLTDKQRAGLCRIDSWFEALRENFSPQSTVVRQQARDRTWDPDHEDILGFVFAKIAPLKVGFRNMSEEDVVQEIADRLPVDIQMLLRQPRERQPSLVRLREELRIQEVFWRARHNRPLLPSSTVETASPSLVTGGQRISSFAELVVPTAHPISAPAQSDRRPFRGSVAQRRGKAYAEDFDPAMLGRGKSPRTGKDNTPNYRVPGTDETIWCERPCNRCGGAHFDFAHDHSVSKPQARFAEEADDDGYPATSFVADTSRPSDSQDF</sequence>
<evidence type="ECO:0000313" key="4">
    <source>
        <dbReference type="Proteomes" id="UP000077671"/>
    </source>
</evidence>
<accession>A0A177U5E2</accession>
<dbReference type="AlphaFoldDB" id="A0A177U5E2"/>
<reference evidence="3" key="2">
    <citation type="journal article" date="2019" name="IMA Fungus">
        <title>Genome sequencing and comparison of five Tilletia species to identify candidate genes for the detection of regulated species infecting wheat.</title>
        <authorList>
            <person name="Nguyen H.D.T."/>
            <person name="Sultana T."/>
            <person name="Kesanakurti P."/>
            <person name="Hambleton S."/>
        </authorList>
    </citation>
    <scope>NUCLEOTIDE SEQUENCE</scope>
    <source>
        <strain evidence="3">DAOMC 238032</strain>
    </source>
</reference>
<reference evidence="3" key="1">
    <citation type="submission" date="2016-04" db="EMBL/GenBank/DDBJ databases">
        <authorList>
            <person name="Nguyen H.D."/>
            <person name="Kesanakurti P."/>
            <person name="Cullis J."/>
            <person name="Levesque C.A."/>
            <person name="Hambleton S."/>
        </authorList>
    </citation>
    <scope>NUCLEOTIDE SEQUENCE</scope>
    <source>
        <strain evidence="3">DAOMC 238032</strain>
    </source>
</reference>
<dbReference type="Proteomes" id="UP000836402">
    <property type="component" value="Unassembled WGS sequence"/>
</dbReference>
<evidence type="ECO:0000256" key="1">
    <source>
        <dbReference type="SAM" id="MobiDB-lite"/>
    </source>
</evidence>